<dbReference type="EC" id="2.7.1.2" evidence="3"/>
<protein>
    <recommendedName>
        <fullName evidence="3">Glucokinase</fullName>
        <ecNumber evidence="3">2.7.1.2</ecNumber>
    </recommendedName>
    <alternativeName>
        <fullName evidence="3">Glucose kinase</fullName>
    </alternativeName>
</protein>
<gene>
    <name evidence="3 5" type="primary">glk</name>
    <name evidence="5" type="ORF">K2U94_19245</name>
</gene>
<dbReference type="GO" id="GO:0004340">
    <property type="term" value="F:glucokinase activity"/>
    <property type="evidence" value="ECO:0007669"/>
    <property type="project" value="UniProtKB-EC"/>
</dbReference>
<organism evidence="5 6">
    <name type="scientific">Candidatus Rhodoblastus alkanivorans</name>
    <dbReference type="NCBI Taxonomy" id="2954117"/>
    <lineage>
        <taxon>Bacteria</taxon>
        <taxon>Pseudomonadati</taxon>
        <taxon>Pseudomonadota</taxon>
        <taxon>Alphaproteobacteria</taxon>
        <taxon>Hyphomicrobiales</taxon>
        <taxon>Rhodoblastaceae</taxon>
        <taxon>Rhodoblastus</taxon>
    </lineage>
</organism>
<dbReference type="EMBL" id="JAIVFP010000001">
    <property type="protein sequence ID" value="MCI4684878.1"/>
    <property type="molecule type" value="Genomic_DNA"/>
</dbReference>
<evidence type="ECO:0000256" key="2">
    <source>
        <dbReference type="ARBA" id="ARBA00022777"/>
    </source>
</evidence>
<accession>A0ABS9ZB53</accession>
<keyword evidence="1 3" id="KW-0808">Transferase</keyword>
<dbReference type="Proteomes" id="UP001139104">
    <property type="component" value="Unassembled WGS sequence"/>
</dbReference>
<dbReference type="PANTHER" id="PTHR47690">
    <property type="entry name" value="GLUCOKINASE"/>
    <property type="match status" value="1"/>
</dbReference>
<proteinExistence type="inferred from homology"/>
<dbReference type="Gene3D" id="3.30.420.40">
    <property type="match status" value="1"/>
</dbReference>
<keyword evidence="3" id="KW-0547">Nucleotide-binding</keyword>
<evidence type="ECO:0000313" key="6">
    <source>
        <dbReference type="Proteomes" id="UP001139104"/>
    </source>
</evidence>
<dbReference type="InterPro" id="IPR003836">
    <property type="entry name" value="Glucokinase"/>
</dbReference>
<evidence type="ECO:0000256" key="1">
    <source>
        <dbReference type="ARBA" id="ARBA00022679"/>
    </source>
</evidence>
<keyword evidence="6" id="KW-1185">Reference proteome</keyword>
<keyword evidence="3" id="KW-0067">ATP-binding</keyword>
<reference evidence="5" key="1">
    <citation type="journal article" date="2022" name="ISME J.">
        <title>Identification of active gaseous-alkane degraders at natural gas seeps.</title>
        <authorList>
            <person name="Farhan Ul Haque M."/>
            <person name="Hernandez M."/>
            <person name="Crombie A.T."/>
            <person name="Murrell J.C."/>
        </authorList>
    </citation>
    <scope>NUCLEOTIDE SEQUENCE</scope>
    <source>
        <strain evidence="5">PC2</strain>
    </source>
</reference>
<comment type="subcellular location">
    <subcellularLocation>
        <location evidence="3">Cytoplasm</location>
    </subcellularLocation>
</comment>
<evidence type="ECO:0000313" key="5">
    <source>
        <dbReference type="EMBL" id="MCI4684878.1"/>
    </source>
</evidence>
<keyword evidence="3" id="KW-0324">Glycolysis</keyword>
<dbReference type="CDD" id="cd24008">
    <property type="entry name" value="ASKHA_NBD_GLK"/>
    <property type="match status" value="1"/>
</dbReference>
<dbReference type="InterPro" id="IPR043129">
    <property type="entry name" value="ATPase_NBD"/>
</dbReference>
<dbReference type="RefSeq" id="WP_243068754.1">
    <property type="nucleotide sequence ID" value="NZ_JAIVFK010000022.1"/>
</dbReference>
<sequence length="327" mass="34120">MEEQEIGVADIGGTHARFAFARVAGGRARELGPATVFRVADFASLDAAWRAFLDRAGRPAPRAAALAVACPVRGDELKFTNNPWRLRPRALADELGVEKVQIVNDFGAVGHAIAQLGRDDFVHVAGPARLFPHPGIVSVIGPGTGLGVALTLLDEGSHRVVEAEGGHAGFAPRDAFEDALLARMQAKYGRVSVERIVSGPGLAEILAEIRAAFPEAAAAPAFADDKSLWAAAISGAEPLARAALDRFFACLGAFVGDVALIHGANAVVLAGGLLPRMPDLLQRSGFAQALAAKGRYATMMANLPIWLLVHPNPGLFGAAAAFAAQHD</sequence>
<dbReference type="Pfam" id="PF02685">
    <property type="entry name" value="Glucokinase"/>
    <property type="match status" value="1"/>
</dbReference>
<keyword evidence="3" id="KW-0963">Cytoplasm</keyword>
<keyword evidence="2 3" id="KW-0418">Kinase</keyword>
<comment type="catalytic activity">
    <reaction evidence="3">
        <text>D-glucose + ATP = D-glucose 6-phosphate + ADP + H(+)</text>
        <dbReference type="Rhea" id="RHEA:17825"/>
        <dbReference type="ChEBI" id="CHEBI:4167"/>
        <dbReference type="ChEBI" id="CHEBI:15378"/>
        <dbReference type="ChEBI" id="CHEBI:30616"/>
        <dbReference type="ChEBI" id="CHEBI:61548"/>
        <dbReference type="ChEBI" id="CHEBI:456216"/>
        <dbReference type="EC" id="2.7.1.2"/>
    </reaction>
</comment>
<comment type="similarity">
    <text evidence="3 4">Belongs to the bacterial glucokinase family.</text>
</comment>
<dbReference type="HAMAP" id="MF_00524">
    <property type="entry name" value="Glucokinase"/>
    <property type="match status" value="1"/>
</dbReference>
<dbReference type="NCBIfam" id="TIGR00749">
    <property type="entry name" value="glk"/>
    <property type="match status" value="1"/>
</dbReference>
<dbReference type="Gene3D" id="3.40.367.20">
    <property type="match status" value="1"/>
</dbReference>
<dbReference type="InterPro" id="IPR050201">
    <property type="entry name" value="Bacterial_glucokinase"/>
</dbReference>
<feature type="binding site" evidence="3">
    <location>
        <begin position="9"/>
        <end position="14"/>
    </location>
    <ligand>
        <name>ATP</name>
        <dbReference type="ChEBI" id="CHEBI:30616"/>
    </ligand>
</feature>
<dbReference type="PANTHER" id="PTHR47690:SF1">
    <property type="entry name" value="GLUCOKINASE"/>
    <property type="match status" value="1"/>
</dbReference>
<name>A0ABS9ZB53_9HYPH</name>
<evidence type="ECO:0000256" key="4">
    <source>
        <dbReference type="RuleBase" id="RU004046"/>
    </source>
</evidence>
<comment type="caution">
    <text evidence="5">The sequence shown here is derived from an EMBL/GenBank/DDBJ whole genome shotgun (WGS) entry which is preliminary data.</text>
</comment>
<dbReference type="SUPFAM" id="SSF53067">
    <property type="entry name" value="Actin-like ATPase domain"/>
    <property type="match status" value="1"/>
</dbReference>
<evidence type="ECO:0000256" key="3">
    <source>
        <dbReference type="HAMAP-Rule" id="MF_00524"/>
    </source>
</evidence>